<evidence type="ECO:0000256" key="2">
    <source>
        <dbReference type="HAMAP-Rule" id="MF_01444"/>
    </source>
</evidence>
<gene>
    <name evidence="3" type="ORF">D1B32_04650</name>
</gene>
<feature type="active site" description="Proton donor" evidence="2">
    <location>
        <position position="34"/>
    </location>
</feature>
<evidence type="ECO:0000313" key="3">
    <source>
        <dbReference type="EMBL" id="RHW34459.1"/>
    </source>
</evidence>
<reference evidence="3 4" key="1">
    <citation type="journal article" date="2007" name="Int. J. Syst. Evol. Microbiol.">
        <title>Oceanobacillus profundus sp. nov., isolated from a deep-sea sediment core.</title>
        <authorList>
            <person name="Kim Y.G."/>
            <person name="Choi D.H."/>
            <person name="Hyun S."/>
            <person name="Cho B.C."/>
        </authorList>
    </citation>
    <scope>NUCLEOTIDE SEQUENCE [LARGE SCALE GENOMIC DNA]</scope>
    <source>
        <strain evidence="3 4">DSM 18246</strain>
    </source>
</reference>
<dbReference type="EMBL" id="QWEH01000002">
    <property type="protein sequence ID" value="RHW34459.1"/>
    <property type="molecule type" value="Genomic_DNA"/>
</dbReference>
<dbReference type="EC" id="3.1.-.-" evidence="2"/>
<sequence>MNYGIAIFPSKPIQDQANAYRKRYDPHYALIPPHITLKRSFEANDDKLDELITEMKHIANETDRFTIHINKVSTFSPVTNTIYFKVEPVQALMDLQAKMHVDKFEDNNEHPFVPHITIAQDLVHDEYSDVFGRLKMESFQFEDTIDRFQLLYQLDNGSWTVYETFVFGKEQV</sequence>
<feature type="short sequence motif" description="HXTX 1" evidence="2">
    <location>
        <begin position="34"/>
        <end position="37"/>
    </location>
</feature>
<dbReference type="PANTHER" id="PTHR40037">
    <property type="entry name" value="PHOSPHOESTERASE YJCG-RELATED"/>
    <property type="match status" value="1"/>
</dbReference>
<protein>
    <recommendedName>
        <fullName evidence="2">Putative phosphoesterase D1B32_04650</fullName>
        <ecNumber evidence="2">3.1.-.-</ecNumber>
    </recommendedName>
</protein>
<comment type="caution">
    <text evidence="3">The sequence shown here is derived from an EMBL/GenBank/DDBJ whole genome shotgun (WGS) entry which is preliminary data.</text>
</comment>
<proteinExistence type="inferred from homology"/>
<dbReference type="InterPro" id="IPR009097">
    <property type="entry name" value="Cyclic_Pdiesterase"/>
</dbReference>
<dbReference type="AlphaFoldDB" id="A0A417YLU4"/>
<keyword evidence="4" id="KW-1185">Reference proteome</keyword>
<dbReference type="Proteomes" id="UP000285456">
    <property type="component" value="Unassembled WGS sequence"/>
</dbReference>
<accession>A0A417YLU4</accession>
<comment type="similarity">
    <text evidence="2">Belongs to the 2H phosphoesterase superfamily. YjcG family.</text>
</comment>
<dbReference type="InterPro" id="IPR022932">
    <property type="entry name" value="YjcG"/>
</dbReference>
<dbReference type="OrthoDB" id="1524661at2"/>
<dbReference type="GO" id="GO:0016788">
    <property type="term" value="F:hydrolase activity, acting on ester bonds"/>
    <property type="evidence" value="ECO:0007669"/>
    <property type="project" value="UniProtKB-UniRule"/>
</dbReference>
<feature type="active site" description="Proton acceptor" evidence="2">
    <location>
        <position position="115"/>
    </location>
</feature>
<dbReference type="HAMAP" id="MF_01444">
    <property type="entry name" value="2H_phosphoesterase_YjcG"/>
    <property type="match status" value="1"/>
</dbReference>
<dbReference type="PANTHER" id="PTHR40037:SF1">
    <property type="entry name" value="PHOSPHOESTERASE SAOUHSC_00951-RELATED"/>
    <property type="match status" value="1"/>
</dbReference>
<evidence type="ECO:0000313" key="4">
    <source>
        <dbReference type="Proteomes" id="UP000285456"/>
    </source>
</evidence>
<dbReference type="SUPFAM" id="SSF55144">
    <property type="entry name" value="LigT-like"/>
    <property type="match status" value="1"/>
</dbReference>
<dbReference type="Pfam" id="PF13563">
    <property type="entry name" value="2_5_RNA_ligase2"/>
    <property type="match status" value="1"/>
</dbReference>
<dbReference type="Gene3D" id="3.90.1140.10">
    <property type="entry name" value="Cyclic phosphodiesterase"/>
    <property type="match status" value="1"/>
</dbReference>
<dbReference type="RefSeq" id="WP_095309459.1">
    <property type="nucleotide sequence ID" value="NZ_JAMAWL010000009.1"/>
</dbReference>
<organism evidence="3 4">
    <name type="scientific">Oceanobacillus profundus</name>
    <dbReference type="NCBI Taxonomy" id="372463"/>
    <lineage>
        <taxon>Bacteria</taxon>
        <taxon>Bacillati</taxon>
        <taxon>Bacillota</taxon>
        <taxon>Bacilli</taxon>
        <taxon>Bacillales</taxon>
        <taxon>Bacillaceae</taxon>
        <taxon>Oceanobacillus</taxon>
    </lineage>
</organism>
<name>A0A417YLU4_9BACI</name>
<dbReference type="NCBIfam" id="NF010223">
    <property type="entry name" value="PRK13679.1"/>
    <property type="match status" value="1"/>
</dbReference>
<evidence type="ECO:0000256" key="1">
    <source>
        <dbReference type="ARBA" id="ARBA00022801"/>
    </source>
</evidence>
<feature type="short sequence motif" description="HXTX 2" evidence="2">
    <location>
        <begin position="115"/>
        <end position="118"/>
    </location>
</feature>
<keyword evidence="1 2" id="KW-0378">Hydrolase</keyword>
<dbReference type="InterPro" id="IPR050580">
    <property type="entry name" value="2H_phosphoesterase_YjcG-like"/>
</dbReference>